<name>A0A6A5WFM5_9PLEO</name>
<reference evidence="3" key="1">
    <citation type="journal article" date="2020" name="Stud. Mycol.">
        <title>101 Dothideomycetes genomes: a test case for predicting lifestyles and emergence of pathogens.</title>
        <authorList>
            <person name="Haridas S."/>
            <person name="Albert R."/>
            <person name="Binder M."/>
            <person name="Bloem J."/>
            <person name="Labutti K."/>
            <person name="Salamov A."/>
            <person name="Andreopoulos B."/>
            <person name="Baker S."/>
            <person name="Barry K."/>
            <person name="Bills G."/>
            <person name="Bluhm B."/>
            <person name="Cannon C."/>
            <person name="Castanera R."/>
            <person name="Culley D."/>
            <person name="Daum C."/>
            <person name="Ezra D."/>
            <person name="Gonzalez J."/>
            <person name="Henrissat B."/>
            <person name="Kuo A."/>
            <person name="Liang C."/>
            <person name="Lipzen A."/>
            <person name="Lutzoni F."/>
            <person name="Magnuson J."/>
            <person name="Mondo S."/>
            <person name="Nolan M."/>
            <person name="Ohm R."/>
            <person name="Pangilinan J."/>
            <person name="Park H.-J."/>
            <person name="Ramirez L."/>
            <person name="Alfaro M."/>
            <person name="Sun H."/>
            <person name="Tritt A."/>
            <person name="Yoshinaga Y."/>
            <person name="Zwiers L.-H."/>
            <person name="Turgeon B."/>
            <person name="Goodwin S."/>
            <person name="Spatafora J."/>
            <person name="Crous P."/>
            <person name="Grigoriev I."/>
        </authorList>
    </citation>
    <scope>NUCLEOTIDE SEQUENCE</scope>
    <source>
        <strain evidence="3">CBS 123094</strain>
    </source>
</reference>
<dbReference type="EMBL" id="ML977590">
    <property type="protein sequence ID" value="KAF2000227.1"/>
    <property type="molecule type" value="Genomic_DNA"/>
</dbReference>
<dbReference type="InterPro" id="IPR036291">
    <property type="entry name" value="NAD(P)-bd_dom_sf"/>
</dbReference>
<feature type="non-terminal residue" evidence="3">
    <location>
        <position position="302"/>
    </location>
</feature>
<evidence type="ECO:0000256" key="1">
    <source>
        <dbReference type="ARBA" id="ARBA00006484"/>
    </source>
</evidence>
<gene>
    <name evidence="3" type="ORF">P154DRAFT_466346</name>
</gene>
<comment type="similarity">
    <text evidence="1">Belongs to the short-chain dehydrogenases/reductases (SDR) family.</text>
</comment>
<protein>
    <submittedName>
        <fullName evidence="3">NAD(P)-binding protein</fullName>
    </submittedName>
</protein>
<sequence>MPTSFDSAMKGQSVRDYTPSFIKTVHKTPYPAIDPSLPSLSAAGKTILITGGATGIGLATAHAFAAAGATTIILLARRAPTLATASQALSTSYPSVQILTYATDISSPDAVTATLSSAIQDAHTHALDILITSAAAVTSMTSLFSLPLSEISHVLSTNIVGNIDLVRKFLSHPSSPSAPPKTIIDISSEGGFVVYPTTAAYGASKYGFSFLLRHLAFENPDLRIYSFHPGAIFSPQAEAFGVKKEDHGDAWSDAEVPGRFALWLASEEAVFLKGRFLMAKWDVEELVENRRAFEGDAKLGVI</sequence>
<dbReference type="Gene3D" id="3.40.50.720">
    <property type="entry name" value="NAD(P)-binding Rossmann-like Domain"/>
    <property type="match status" value="1"/>
</dbReference>
<evidence type="ECO:0000313" key="4">
    <source>
        <dbReference type="Proteomes" id="UP000799779"/>
    </source>
</evidence>
<proteinExistence type="inferred from homology"/>
<dbReference type="Proteomes" id="UP000799779">
    <property type="component" value="Unassembled WGS sequence"/>
</dbReference>
<accession>A0A6A5WFM5</accession>
<dbReference type="OrthoDB" id="1933717at2759"/>
<keyword evidence="2" id="KW-0560">Oxidoreductase</keyword>
<dbReference type="CDD" id="cd05233">
    <property type="entry name" value="SDR_c"/>
    <property type="match status" value="1"/>
</dbReference>
<evidence type="ECO:0000313" key="3">
    <source>
        <dbReference type="EMBL" id="KAF2000227.1"/>
    </source>
</evidence>
<dbReference type="PANTHER" id="PTHR42901:SF1">
    <property type="entry name" value="ALCOHOL DEHYDROGENASE"/>
    <property type="match status" value="1"/>
</dbReference>
<evidence type="ECO:0000256" key="2">
    <source>
        <dbReference type="ARBA" id="ARBA00023002"/>
    </source>
</evidence>
<dbReference type="GO" id="GO:0016491">
    <property type="term" value="F:oxidoreductase activity"/>
    <property type="evidence" value="ECO:0007669"/>
    <property type="project" value="UniProtKB-KW"/>
</dbReference>
<dbReference type="InterPro" id="IPR002347">
    <property type="entry name" value="SDR_fam"/>
</dbReference>
<dbReference type="PANTHER" id="PTHR42901">
    <property type="entry name" value="ALCOHOL DEHYDROGENASE"/>
    <property type="match status" value="1"/>
</dbReference>
<dbReference type="Pfam" id="PF00106">
    <property type="entry name" value="adh_short"/>
    <property type="match status" value="1"/>
</dbReference>
<dbReference type="AlphaFoldDB" id="A0A6A5WFM5"/>
<organism evidence="3 4">
    <name type="scientific">Amniculicola lignicola CBS 123094</name>
    <dbReference type="NCBI Taxonomy" id="1392246"/>
    <lineage>
        <taxon>Eukaryota</taxon>
        <taxon>Fungi</taxon>
        <taxon>Dikarya</taxon>
        <taxon>Ascomycota</taxon>
        <taxon>Pezizomycotina</taxon>
        <taxon>Dothideomycetes</taxon>
        <taxon>Pleosporomycetidae</taxon>
        <taxon>Pleosporales</taxon>
        <taxon>Amniculicolaceae</taxon>
        <taxon>Amniculicola</taxon>
    </lineage>
</organism>
<keyword evidence="4" id="KW-1185">Reference proteome</keyword>
<dbReference type="PRINTS" id="PR00081">
    <property type="entry name" value="GDHRDH"/>
</dbReference>
<dbReference type="SUPFAM" id="SSF51735">
    <property type="entry name" value="NAD(P)-binding Rossmann-fold domains"/>
    <property type="match status" value="1"/>
</dbReference>